<dbReference type="Proteomes" id="UP000277212">
    <property type="component" value="Unassembled WGS sequence"/>
</dbReference>
<dbReference type="EMBL" id="NKUJ01000346">
    <property type="protein sequence ID" value="RMJ07364.1"/>
    <property type="molecule type" value="Genomic_DNA"/>
</dbReference>
<dbReference type="SUPFAM" id="SSF52540">
    <property type="entry name" value="P-loop containing nucleoside triphosphate hydrolases"/>
    <property type="match status" value="1"/>
</dbReference>
<proteinExistence type="predicted"/>
<dbReference type="Gene3D" id="3.90.170.10">
    <property type="entry name" value="Adenylosuccinate Synthetase, subunit A, domain 3"/>
    <property type="match status" value="1"/>
</dbReference>
<sequence length="84" mass="9473">MVLVGGLLRRNLIGDVVNNLTTDFTSQFDLLNGFEKIKIAIAYKDENGEDVPSNPADLERLENVKVVYHEMDGWMKPATDAQDY</sequence>
<protein>
    <submittedName>
        <fullName evidence="1">Uncharacterized protein</fullName>
    </submittedName>
</protein>
<accession>A0A3M2RQ04</accession>
<dbReference type="InterPro" id="IPR001114">
    <property type="entry name" value="Adenylosuccinate_synthetase"/>
</dbReference>
<dbReference type="GO" id="GO:0004019">
    <property type="term" value="F:adenylosuccinate synthase activity"/>
    <property type="evidence" value="ECO:0007669"/>
    <property type="project" value="InterPro"/>
</dbReference>
<dbReference type="InterPro" id="IPR027417">
    <property type="entry name" value="P-loop_NTPase"/>
</dbReference>
<name>A0A3M2RQ04_9HYPO</name>
<dbReference type="GO" id="GO:0044208">
    <property type="term" value="P:'de novo' AMP biosynthetic process"/>
    <property type="evidence" value="ECO:0007669"/>
    <property type="project" value="TreeGrafter"/>
</dbReference>
<reference evidence="1 2" key="1">
    <citation type="submission" date="2017-06" db="EMBL/GenBank/DDBJ databases">
        <title>Comparative genomic analysis of Ambrosia Fusariam Clade fungi.</title>
        <authorList>
            <person name="Stajich J.E."/>
            <person name="Carrillo J."/>
            <person name="Kijimoto T."/>
            <person name="Eskalen A."/>
            <person name="O'Donnell K."/>
            <person name="Kasson M."/>
        </authorList>
    </citation>
    <scope>NUCLEOTIDE SEQUENCE [LARGE SCALE GENOMIC DNA]</scope>
    <source>
        <strain evidence="1">UCR3666</strain>
    </source>
</reference>
<dbReference type="GO" id="GO:0000166">
    <property type="term" value="F:nucleotide binding"/>
    <property type="evidence" value="ECO:0007669"/>
    <property type="project" value="InterPro"/>
</dbReference>
<dbReference type="GO" id="GO:0046040">
    <property type="term" value="P:IMP metabolic process"/>
    <property type="evidence" value="ECO:0007669"/>
    <property type="project" value="TreeGrafter"/>
</dbReference>
<keyword evidence="2" id="KW-1185">Reference proteome</keyword>
<dbReference type="PANTHER" id="PTHR11846:SF0">
    <property type="entry name" value="ADENYLOSUCCINATE SYNTHETASE"/>
    <property type="match status" value="1"/>
</dbReference>
<dbReference type="Pfam" id="PF00709">
    <property type="entry name" value="Adenylsucc_synt"/>
    <property type="match status" value="1"/>
</dbReference>
<dbReference type="PANTHER" id="PTHR11846">
    <property type="entry name" value="ADENYLOSUCCINATE SYNTHETASE"/>
    <property type="match status" value="1"/>
</dbReference>
<dbReference type="GO" id="GO:0005737">
    <property type="term" value="C:cytoplasm"/>
    <property type="evidence" value="ECO:0007669"/>
    <property type="project" value="TreeGrafter"/>
</dbReference>
<dbReference type="InterPro" id="IPR042111">
    <property type="entry name" value="Adenylosuccinate_synth_dom3"/>
</dbReference>
<dbReference type="STRING" id="2010991.A0A3M2RQ04"/>
<comment type="caution">
    <text evidence="1">The sequence shown here is derived from an EMBL/GenBank/DDBJ whole genome shotgun (WGS) entry which is preliminary data.</text>
</comment>
<gene>
    <name evidence="1" type="ORF">CDV36_013035</name>
</gene>
<dbReference type="OrthoDB" id="10265645at2759"/>
<dbReference type="AlphaFoldDB" id="A0A3M2RQ04"/>
<evidence type="ECO:0000313" key="2">
    <source>
        <dbReference type="Proteomes" id="UP000277212"/>
    </source>
</evidence>
<organism evidence="1 2">
    <name type="scientific">Fusarium kuroshium</name>
    <dbReference type="NCBI Taxonomy" id="2010991"/>
    <lineage>
        <taxon>Eukaryota</taxon>
        <taxon>Fungi</taxon>
        <taxon>Dikarya</taxon>
        <taxon>Ascomycota</taxon>
        <taxon>Pezizomycotina</taxon>
        <taxon>Sordariomycetes</taxon>
        <taxon>Hypocreomycetidae</taxon>
        <taxon>Hypocreales</taxon>
        <taxon>Nectriaceae</taxon>
        <taxon>Fusarium</taxon>
        <taxon>Fusarium solani species complex</taxon>
    </lineage>
</organism>
<evidence type="ECO:0000313" key="1">
    <source>
        <dbReference type="EMBL" id="RMJ07364.1"/>
    </source>
</evidence>